<dbReference type="EMBL" id="CP005076">
    <property type="protein sequence ID" value="AGR42519.1"/>
    <property type="molecule type" value="Genomic_DNA"/>
</dbReference>
<evidence type="ECO:0000256" key="5">
    <source>
        <dbReference type="ARBA" id="ARBA00008391"/>
    </source>
</evidence>
<dbReference type="GO" id="GO:0052657">
    <property type="term" value="F:guanine phosphoribosyltransferase activity"/>
    <property type="evidence" value="ECO:0007669"/>
    <property type="project" value="RHEA"/>
</dbReference>
<evidence type="ECO:0000259" key="16">
    <source>
        <dbReference type="Pfam" id="PF00156"/>
    </source>
</evidence>
<dbReference type="Gene3D" id="3.40.50.2020">
    <property type="match status" value="1"/>
</dbReference>
<feature type="domain" description="Phosphoribosyltransferase" evidence="16">
    <location>
        <begin position="15"/>
        <end position="158"/>
    </location>
</feature>
<comment type="catalytic activity">
    <reaction evidence="14">
        <text>IMP + diphosphate = hypoxanthine + 5-phospho-alpha-D-ribose 1-diphosphate</text>
        <dbReference type="Rhea" id="RHEA:17973"/>
        <dbReference type="ChEBI" id="CHEBI:17368"/>
        <dbReference type="ChEBI" id="CHEBI:33019"/>
        <dbReference type="ChEBI" id="CHEBI:58017"/>
        <dbReference type="ChEBI" id="CHEBI:58053"/>
        <dbReference type="EC" id="2.4.2.8"/>
    </reaction>
    <physiologicalReaction direction="right-to-left" evidence="14">
        <dbReference type="Rhea" id="RHEA:17975"/>
    </physiologicalReaction>
</comment>
<dbReference type="EC" id="2.4.2.8" evidence="15"/>
<keyword evidence="18" id="KW-1185">Reference proteome</keyword>
<dbReference type="SUPFAM" id="SSF53271">
    <property type="entry name" value="PRTase-like"/>
    <property type="match status" value="1"/>
</dbReference>
<comment type="subcellular location">
    <subcellularLocation>
        <location evidence="2 15">Cytoplasm</location>
    </subcellularLocation>
</comment>
<dbReference type="CDD" id="cd06223">
    <property type="entry name" value="PRTases_typeI"/>
    <property type="match status" value="1"/>
</dbReference>
<comment type="cofactor">
    <cofactor evidence="1 15">
        <name>Mg(2+)</name>
        <dbReference type="ChEBI" id="CHEBI:18420"/>
    </cofactor>
</comment>
<dbReference type="AlphaFoldDB" id="S5LXI4"/>
<dbReference type="GO" id="GO:0006166">
    <property type="term" value="P:purine ribonucleoside salvage"/>
    <property type="evidence" value="ECO:0007669"/>
    <property type="project" value="UniProtKB-KW"/>
</dbReference>
<dbReference type="GO" id="GO:0046100">
    <property type="term" value="P:hypoxanthine metabolic process"/>
    <property type="evidence" value="ECO:0007669"/>
    <property type="project" value="TreeGrafter"/>
</dbReference>
<dbReference type="PATRIC" id="fig|1276221.3.peg.817"/>
<evidence type="ECO:0000256" key="2">
    <source>
        <dbReference type="ARBA" id="ARBA00004496"/>
    </source>
</evidence>
<evidence type="ECO:0000256" key="12">
    <source>
        <dbReference type="ARBA" id="ARBA00022842"/>
    </source>
</evidence>
<proteinExistence type="inferred from homology"/>
<comment type="catalytic activity">
    <reaction evidence="13">
        <text>GMP + diphosphate = guanine + 5-phospho-alpha-D-ribose 1-diphosphate</text>
        <dbReference type="Rhea" id="RHEA:25424"/>
        <dbReference type="ChEBI" id="CHEBI:16235"/>
        <dbReference type="ChEBI" id="CHEBI:33019"/>
        <dbReference type="ChEBI" id="CHEBI:58017"/>
        <dbReference type="ChEBI" id="CHEBI:58115"/>
        <dbReference type="EC" id="2.4.2.8"/>
    </reaction>
    <physiologicalReaction direction="right-to-left" evidence="13">
        <dbReference type="Rhea" id="RHEA:25426"/>
    </physiologicalReaction>
</comment>
<evidence type="ECO:0000256" key="15">
    <source>
        <dbReference type="RuleBase" id="RU364099"/>
    </source>
</evidence>
<evidence type="ECO:0000256" key="7">
    <source>
        <dbReference type="ARBA" id="ARBA00022676"/>
    </source>
</evidence>
<dbReference type="GO" id="GO:0000166">
    <property type="term" value="F:nucleotide binding"/>
    <property type="evidence" value="ECO:0007669"/>
    <property type="project" value="UniProtKB-KW"/>
</dbReference>
<dbReference type="InterPro" id="IPR000836">
    <property type="entry name" value="PRTase_dom"/>
</dbReference>
<evidence type="ECO:0000256" key="3">
    <source>
        <dbReference type="ARBA" id="ARBA00004669"/>
    </source>
</evidence>
<dbReference type="PANTHER" id="PTHR43340">
    <property type="entry name" value="HYPOXANTHINE-GUANINE PHOSPHORIBOSYLTRANSFERASE"/>
    <property type="match status" value="1"/>
</dbReference>
<evidence type="ECO:0000256" key="10">
    <source>
        <dbReference type="ARBA" id="ARBA00022726"/>
    </source>
</evidence>
<keyword evidence="10 15" id="KW-0660">Purine salvage</keyword>
<dbReference type="InterPro" id="IPR005904">
    <property type="entry name" value="Hxn_phspho_trans"/>
</dbReference>
<dbReference type="GO" id="GO:0004422">
    <property type="term" value="F:hypoxanthine phosphoribosyltransferase activity"/>
    <property type="evidence" value="ECO:0007669"/>
    <property type="project" value="InterPro"/>
</dbReference>
<dbReference type="GO" id="GO:0032263">
    <property type="term" value="P:GMP salvage"/>
    <property type="evidence" value="ECO:0007669"/>
    <property type="project" value="TreeGrafter"/>
</dbReference>
<dbReference type="KEGG" id="sdi:SDIMI_v3c08150"/>
<protein>
    <recommendedName>
        <fullName evidence="15">Hypoxanthine phosphoribosyltransferase</fullName>
        <ecNumber evidence="15">2.4.2.8</ecNumber>
    </recommendedName>
</protein>
<keyword evidence="8 15" id="KW-0808">Transferase</keyword>
<dbReference type="HOGENOM" id="CLU_073615_0_0_14"/>
<dbReference type="InterPro" id="IPR050408">
    <property type="entry name" value="HGPRT"/>
</dbReference>
<keyword evidence="9 15" id="KW-0479">Metal-binding</keyword>
<dbReference type="UniPathway" id="UPA00591">
    <property type="reaction ID" value="UER00648"/>
</dbReference>
<evidence type="ECO:0000256" key="13">
    <source>
        <dbReference type="ARBA" id="ARBA00048811"/>
    </source>
</evidence>
<keyword evidence="6 15" id="KW-0963">Cytoplasm</keyword>
<evidence type="ECO:0000256" key="8">
    <source>
        <dbReference type="ARBA" id="ARBA00022679"/>
    </source>
</evidence>
<keyword evidence="11 15" id="KW-0547">Nucleotide-binding</keyword>
<evidence type="ECO:0000256" key="11">
    <source>
        <dbReference type="ARBA" id="ARBA00022741"/>
    </source>
</evidence>
<evidence type="ECO:0000313" key="17">
    <source>
        <dbReference type="EMBL" id="AGR42519.1"/>
    </source>
</evidence>
<comment type="pathway">
    <text evidence="4">Purine metabolism; GMP biosynthesis via salvage pathway; GMP from guanine: step 1/1.</text>
</comment>
<dbReference type="eggNOG" id="COG0634">
    <property type="taxonomic scope" value="Bacteria"/>
</dbReference>
<dbReference type="NCBIfam" id="TIGR01203">
    <property type="entry name" value="HGPRTase"/>
    <property type="match status" value="1"/>
</dbReference>
<dbReference type="InParanoid" id="S5LXI4"/>
<dbReference type="GO" id="GO:0032264">
    <property type="term" value="P:IMP salvage"/>
    <property type="evidence" value="ECO:0007669"/>
    <property type="project" value="UniProtKB-UniPathway"/>
</dbReference>
<comment type="pathway">
    <text evidence="3 15">Purine metabolism; IMP biosynthesis via salvage pathway; IMP from hypoxanthine: step 1/1.</text>
</comment>
<evidence type="ECO:0000256" key="9">
    <source>
        <dbReference type="ARBA" id="ARBA00022723"/>
    </source>
</evidence>
<dbReference type="Proteomes" id="UP000014983">
    <property type="component" value="Chromosome"/>
</dbReference>
<name>S5LXI4_9MOLU</name>
<comment type="similarity">
    <text evidence="5 15">Belongs to the purine/pyrimidine phosphoribosyltransferase family.</text>
</comment>
<dbReference type="GO" id="GO:0005829">
    <property type="term" value="C:cytosol"/>
    <property type="evidence" value="ECO:0007669"/>
    <property type="project" value="TreeGrafter"/>
</dbReference>
<evidence type="ECO:0000256" key="14">
    <source>
        <dbReference type="ARBA" id="ARBA00049402"/>
    </source>
</evidence>
<accession>S5LXI4</accession>
<gene>
    <name evidence="17" type="primary">hprT</name>
    <name evidence="17" type="ORF">SDIMI_v3c08150</name>
</gene>
<dbReference type="OrthoDB" id="9802824at2"/>
<evidence type="ECO:0000313" key="18">
    <source>
        <dbReference type="Proteomes" id="UP000014983"/>
    </source>
</evidence>
<evidence type="ECO:0000256" key="4">
    <source>
        <dbReference type="ARBA" id="ARBA00004676"/>
    </source>
</evidence>
<dbReference type="STRING" id="1276221.SDIMI_v3c08150"/>
<keyword evidence="12 15" id="KW-0460">Magnesium</keyword>
<dbReference type="GO" id="GO:0006178">
    <property type="term" value="P:guanine salvage"/>
    <property type="evidence" value="ECO:0007669"/>
    <property type="project" value="TreeGrafter"/>
</dbReference>
<dbReference type="GO" id="GO:0000287">
    <property type="term" value="F:magnesium ion binding"/>
    <property type="evidence" value="ECO:0007669"/>
    <property type="project" value="TreeGrafter"/>
</dbReference>
<evidence type="ECO:0000256" key="1">
    <source>
        <dbReference type="ARBA" id="ARBA00001946"/>
    </source>
</evidence>
<evidence type="ECO:0000256" key="6">
    <source>
        <dbReference type="ARBA" id="ARBA00022490"/>
    </source>
</evidence>
<dbReference type="RefSeq" id="WP_020836747.1">
    <property type="nucleotide sequence ID" value="NC_021833.1"/>
</dbReference>
<dbReference type="InterPro" id="IPR029057">
    <property type="entry name" value="PRTase-like"/>
</dbReference>
<dbReference type="PANTHER" id="PTHR43340:SF1">
    <property type="entry name" value="HYPOXANTHINE PHOSPHORIBOSYLTRANSFERASE"/>
    <property type="match status" value="1"/>
</dbReference>
<reference evidence="17 18" key="1">
    <citation type="journal article" date="2013" name="Genome Biol. Evol.">
        <title>Comparison of metabolic capacities and inference of gene content evolution in mosquito-associated Spiroplasma diminutum and S. taiwanense.</title>
        <authorList>
            <person name="Lo W.S."/>
            <person name="Ku C."/>
            <person name="Chen L.L."/>
            <person name="Chang T.H."/>
            <person name="Kuo C.H."/>
        </authorList>
    </citation>
    <scope>NUCLEOTIDE SEQUENCE [LARGE SCALE GENOMIC DNA]</scope>
    <source>
        <strain evidence="17">CUAS-1</strain>
    </source>
</reference>
<dbReference type="Pfam" id="PF00156">
    <property type="entry name" value="Pribosyltran"/>
    <property type="match status" value="1"/>
</dbReference>
<sequence length="175" mass="20100">MNFKHNLKVLISKEDIEKGIVSLADQINQKYKDEQVSLIAIMNGSVFFFADLARKLNMPIKMDTIVVSSYSGTESTREIKFHKEITKPIVTNQNVIIIEDIIDTGQTLTAVYEYLQSLNPKSLEIVTLADKVGCHNDFKYEYKSIFQVPNKFVVGYGFEIDDLYRQLDQIYSVED</sequence>
<organism evidence="17 18">
    <name type="scientific">Spiroplasma diminutum CUAS-1</name>
    <dbReference type="NCBI Taxonomy" id="1276221"/>
    <lineage>
        <taxon>Bacteria</taxon>
        <taxon>Bacillati</taxon>
        <taxon>Mycoplasmatota</taxon>
        <taxon>Mollicutes</taxon>
        <taxon>Entomoplasmatales</taxon>
        <taxon>Spiroplasmataceae</taxon>
        <taxon>Spiroplasma</taxon>
    </lineage>
</organism>
<keyword evidence="7 15" id="KW-0328">Glycosyltransferase</keyword>